<dbReference type="Pfam" id="PF01636">
    <property type="entry name" value="APH"/>
    <property type="match status" value="1"/>
</dbReference>
<accession>A0ABV6RHT4</accession>
<dbReference type="SUPFAM" id="SSF56112">
    <property type="entry name" value="Protein kinase-like (PK-like)"/>
    <property type="match status" value="1"/>
</dbReference>
<reference evidence="2 3" key="1">
    <citation type="submission" date="2024-09" db="EMBL/GenBank/DDBJ databases">
        <authorList>
            <person name="Sun Q."/>
            <person name="Mori K."/>
        </authorList>
    </citation>
    <scope>NUCLEOTIDE SEQUENCE [LARGE SCALE GENOMIC DNA]</scope>
    <source>
        <strain evidence="2 3">CICC 10874</strain>
    </source>
</reference>
<organism evidence="2 3">
    <name type="scientific">Brachybacterium hainanense</name>
    <dbReference type="NCBI Taxonomy" id="1541174"/>
    <lineage>
        <taxon>Bacteria</taxon>
        <taxon>Bacillati</taxon>
        <taxon>Actinomycetota</taxon>
        <taxon>Actinomycetes</taxon>
        <taxon>Micrococcales</taxon>
        <taxon>Dermabacteraceae</taxon>
        <taxon>Brachybacterium</taxon>
    </lineage>
</organism>
<dbReference type="InterPro" id="IPR011009">
    <property type="entry name" value="Kinase-like_dom_sf"/>
</dbReference>
<evidence type="ECO:0000313" key="3">
    <source>
        <dbReference type="Proteomes" id="UP001589793"/>
    </source>
</evidence>
<evidence type="ECO:0000259" key="1">
    <source>
        <dbReference type="Pfam" id="PF01636"/>
    </source>
</evidence>
<gene>
    <name evidence="2" type="ORF">ACFFF6_19385</name>
</gene>
<sequence>MNSLTPEHARRLALETVRATGLAVGAARVLHTSNTVIVHVEPADVVARVGPASPADARREVAIAHALARAGAPVVAPLPREEPMVREAEGFTITLWEHRPGTGEPIGAQQYAQALHRAHAAMRELDVDVPEASSRVDEALALLADPERSPRLRADDRALLEDTLRELRPLVAEASAPQLLHGEPHPGNLLATASGAVLLDFETCCRGPVEFDLAHAPQPVAAFYPGADAELVGACRRLVLAMVTTWRFDREDSYPDGLAAGEAWLAALRAGRDPFRDGPGGVLAP</sequence>
<name>A0ABV6RHT4_9MICO</name>
<evidence type="ECO:0000313" key="2">
    <source>
        <dbReference type="EMBL" id="MFC0676119.1"/>
    </source>
</evidence>
<comment type="caution">
    <text evidence="2">The sequence shown here is derived from an EMBL/GenBank/DDBJ whole genome shotgun (WGS) entry which is preliminary data.</text>
</comment>
<dbReference type="RefSeq" id="WP_376983166.1">
    <property type="nucleotide sequence ID" value="NZ_JBHLSV010000041.1"/>
</dbReference>
<proteinExistence type="predicted"/>
<dbReference type="Proteomes" id="UP001589793">
    <property type="component" value="Unassembled WGS sequence"/>
</dbReference>
<dbReference type="Gene3D" id="3.90.1200.10">
    <property type="match status" value="1"/>
</dbReference>
<dbReference type="InterPro" id="IPR002575">
    <property type="entry name" value="Aminoglycoside_PTrfase"/>
</dbReference>
<protein>
    <submittedName>
        <fullName evidence="2">Phosphotransferase enzyme family protein</fullName>
    </submittedName>
</protein>
<keyword evidence="3" id="KW-1185">Reference proteome</keyword>
<dbReference type="EMBL" id="JBHLSV010000041">
    <property type="protein sequence ID" value="MFC0676119.1"/>
    <property type="molecule type" value="Genomic_DNA"/>
</dbReference>
<feature type="domain" description="Aminoglycoside phosphotransferase" evidence="1">
    <location>
        <begin position="33"/>
        <end position="232"/>
    </location>
</feature>